<evidence type="ECO:0000313" key="11">
    <source>
        <dbReference type="Proteomes" id="UP000231279"/>
    </source>
</evidence>
<evidence type="ECO:0000256" key="4">
    <source>
        <dbReference type="ARBA" id="ARBA00023163"/>
    </source>
</evidence>
<keyword evidence="5" id="KW-0539">Nucleus</keyword>
<comment type="caution">
    <text evidence="10">The sequence shown here is derived from an EMBL/GenBank/DDBJ whole genome shotgun (WGS) entry which is preliminary data.</text>
</comment>
<keyword evidence="2" id="KW-0805">Transcription regulation</keyword>
<feature type="domain" description="Myb-like" evidence="7">
    <location>
        <begin position="34"/>
        <end position="84"/>
    </location>
</feature>
<accession>A0A2G9I4Z5</accession>
<name>A0A2G9I4Z5_9LAMI</name>
<dbReference type="GO" id="GO:0003677">
    <property type="term" value="F:DNA binding"/>
    <property type="evidence" value="ECO:0007669"/>
    <property type="project" value="UniProtKB-KW"/>
</dbReference>
<comment type="subcellular location">
    <subcellularLocation>
        <location evidence="1">Nucleus</location>
    </subcellularLocation>
</comment>
<dbReference type="InterPro" id="IPR017930">
    <property type="entry name" value="Myb_dom"/>
</dbReference>
<dbReference type="PROSITE" id="PS51293">
    <property type="entry name" value="SANT"/>
    <property type="match status" value="1"/>
</dbReference>
<dbReference type="InterPro" id="IPR001005">
    <property type="entry name" value="SANT/Myb"/>
</dbReference>
<keyword evidence="3" id="KW-0238">DNA-binding</keyword>
<keyword evidence="11" id="KW-1185">Reference proteome</keyword>
<dbReference type="SMART" id="SM00717">
    <property type="entry name" value="SANT"/>
    <property type="match status" value="1"/>
</dbReference>
<dbReference type="EMBL" id="NKXS01000348">
    <property type="protein sequence ID" value="PIN24832.1"/>
    <property type="molecule type" value="Genomic_DNA"/>
</dbReference>
<evidence type="ECO:0000313" key="10">
    <source>
        <dbReference type="EMBL" id="PIN24832.1"/>
    </source>
</evidence>
<dbReference type="Gene3D" id="1.10.10.60">
    <property type="entry name" value="Homeodomain-like"/>
    <property type="match status" value="1"/>
</dbReference>
<gene>
    <name evidence="10" type="ORF">CDL12_02413</name>
</gene>
<dbReference type="PANTHER" id="PTHR12802">
    <property type="entry name" value="SWI/SNF COMPLEX-RELATED"/>
    <property type="match status" value="1"/>
</dbReference>
<dbReference type="PANTHER" id="PTHR12802:SF175">
    <property type="entry name" value="PROTEIN REVEILLE 2"/>
    <property type="match status" value="1"/>
</dbReference>
<dbReference type="CDD" id="cd00167">
    <property type="entry name" value="SANT"/>
    <property type="match status" value="1"/>
</dbReference>
<dbReference type="AlphaFoldDB" id="A0A2G9I4Z5"/>
<feature type="domain" description="SANT" evidence="8">
    <location>
        <begin position="37"/>
        <end position="88"/>
    </location>
</feature>
<dbReference type="PROSITE" id="PS51294">
    <property type="entry name" value="HTH_MYB"/>
    <property type="match status" value="1"/>
</dbReference>
<evidence type="ECO:0000259" key="9">
    <source>
        <dbReference type="PROSITE" id="PS51294"/>
    </source>
</evidence>
<dbReference type="Proteomes" id="UP000231279">
    <property type="component" value="Unassembled WGS sequence"/>
</dbReference>
<dbReference type="InterPro" id="IPR009057">
    <property type="entry name" value="Homeodomain-like_sf"/>
</dbReference>
<dbReference type="InterPro" id="IPR017884">
    <property type="entry name" value="SANT_dom"/>
</dbReference>
<evidence type="ECO:0000259" key="8">
    <source>
        <dbReference type="PROSITE" id="PS51293"/>
    </source>
</evidence>
<proteinExistence type="predicted"/>
<evidence type="ECO:0000256" key="5">
    <source>
        <dbReference type="ARBA" id="ARBA00023242"/>
    </source>
</evidence>
<protein>
    <submittedName>
        <fullName evidence="10">Transcription factor, Myb superfamily</fullName>
    </submittedName>
</protein>
<dbReference type="InterPro" id="IPR006447">
    <property type="entry name" value="Myb_dom_plants"/>
</dbReference>
<evidence type="ECO:0000256" key="6">
    <source>
        <dbReference type="SAM" id="MobiDB-lite"/>
    </source>
</evidence>
<dbReference type="STRING" id="429701.A0A2G9I4Z5"/>
<dbReference type="NCBIfam" id="TIGR01557">
    <property type="entry name" value="myb_SHAQKYF"/>
    <property type="match status" value="1"/>
</dbReference>
<dbReference type="GO" id="GO:0010468">
    <property type="term" value="P:regulation of gene expression"/>
    <property type="evidence" value="ECO:0007669"/>
    <property type="project" value="UniProtKB-ARBA"/>
</dbReference>
<dbReference type="OrthoDB" id="118550at2759"/>
<dbReference type="FunFam" id="1.10.10.60:FF:000023">
    <property type="entry name" value="protein REVEILLE 6 isoform X1"/>
    <property type="match status" value="1"/>
</dbReference>
<evidence type="ECO:0000259" key="7">
    <source>
        <dbReference type="PROSITE" id="PS50090"/>
    </source>
</evidence>
<dbReference type="SUPFAM" id="SSF46689">
    <property type="entry name" value="Homeodomain-like"/>
    <property type="match status" value="1"/>
</dbReference>
<evidence type="ECO:0000256" key="2">
    <source>
        <dbReference type="ARBA" id="ARBA00023015"/>
    </source>
</evidence>
<organism evidence="10 11">
    <name type="scientific">Handroanthus impetiginosus</name>
    <dbReference type="NCBI Taxonomy" id="429701"/>
    <lineage>
        <taxon>Eukaryota</taxon>
        <taxon>Viridiplantae</taxon>
        <taxon>Streptophyta</taxon>
        <taxon>Embryophyta</taxon>
        <taxon>Tracheophyta</taxon>
        <taxon>Spermatophyta</taxon>
        <taxon>Magnoliopsida</taxon>
        <taxon>eudicotyledons</taxon>
        <taxon>Gunneridae</taxon>
        <taxon>Pentapetalae</taxon>
        <taxon>asterids</taxon>
        <taxon>lamiids</taxon>
        <taxon>Lamiales</taxon>
        <taxon>Bignoniaceae</taxon>
        <taxon>Crescentiina</taxon>
        <taxon>Tabebuia alliance</taxon>
        <taxon>Handroanthus</taxon>
    </lineage>
</organism>
<reference evidence="11" key="1">
    <citation type="journal article" date="2018" name="Gigascience">
        <title>Genome assembly of the Pink Ipe (Handroanthus impetiginosus, Bignoniaceae), a highly valued, ecologically keystone Neotropical timber forest tree.</title>
        <authorList>
            <person name="Silva-Junior O.B."/>
            <person name="Grattapaglia D."/>
            <person name="Novaes E."/>
            <person name="Collevatti R.G."/>
        </authorList>
    </citation>
    <scope>NUCLEOTIDE SEQUENCE [LARGE SCALE GENOMIC DNA]</scope>
    <source>
        <strain evidence="11">cv. UFG-1</strain>
    </source>
</reference>
<evidence type="ECO:0000256" key="1">
    <source>
        <dbReference type="ARBA" id="ARBA00004123"/>
    </source>
</evidence>
<evidence type="ECO:0000256" key="3">
    <source>
        <dbReference type="ARBA" id="ARBA00023125"/>
    </source>
</evidence>
<sequence>MVAEARDQIVATGQKASVQPDGNGYTPKVRKPYTITKQRERWTEEEHQKFVEALKLYGRAWRQIEEHVGTKTAIQIRSHAQKFFAKVTRDSNVDAEGSLNPIEIPPPRPKKKPLHPYPRKLVDSANAEIMVSPDDVSVPERDNLSPSSVLSAIGSDSLKSTAMEMHKSCLSPVSCATDSRSAYSLFTERDNDHATFDISVKEEIGFHLTMKTTFGPRPGDKCITKFELFPLEVECPKDSAHAEEAYTSIKLFGKTVVVRDTGELSLEAEENNCQSLTPHISDELTSKGSLSNNDVFEPKGAFNVGRKVYTRGFLPYKRCLAEKDGISLISFLQEREGQRARVCS</sequence>
<feature type="domain" description="HTH myb-type" evidence="9">
    <location>
        <begin position="34"/>
        <end position="88"/>
    </location>
</feature>
<dbReference type="GO" id="GO:0005634">
    <property type="term" value="C:nucleus"/>
    <property type="evidence" value="ECO:0007669"/>
    <property type="project" value="UniProtKB-SubCell"/>
</dbReference>
<feature type="region of interest" description="Disordered" evidence="6">
    <location>
        <begin position="1"/>
        <end position="29"/>
    </location>
</feature>
<feature type="region of interest" description="Disordered" evidence="6">
    <location>
        <begin position="95"/>
        <end position="115"/>
    </location>
</feature>
<dbReference type="PROSITE" id="PS50090">
    <property type="entry name" value="MYB_LIKE"/>
    <property type="match status" value="1"/>
</dbReference>
<dbReference type="Pfam" id="PF00249">
    <property type="entry name" value="Myb_DNA-binding"/>
    <property type="match status" value="1"/>
</dbReference>
<keyword evidence="4" id="KW-0804">Transcription</keyword>